<evidence type="ECO:0000259" key="2">
    <source>
        <dbReference type="Pfam" id="PF20434"/>
    </source>
</evidence>
<feature type="domain" description="BD-FAE-like" evidence="2">
    <location>
        <begin position="29"/>
        <end position="189"/>
    </location>
</feature>
<dbReference type="GO" id="GO:0016787">
    <property type="term" value="F:hydrolase activity"/>
    <property type="evidence" value="ECO:0007669"/>
    <property type="project" value="UniProtKB-KW"/>
</dbReference>
<dbReference type="Proteomes" id="UP000199679">
    <property type="component" value="Chromosome I"/>
</dbReference>
<gene>
    <name evidence="3" type="ORF">SAMN05216490_1425</name>
</gene>
<evidence type="ECO:0000313" key="3">
    <source>
        <dbReference type="EMBL" id="SDS58785.1"/>
    </source>
</evidence>
<keyword evidence="4" id="KW-1185">Reference proteome</keyword>
<proteinExistence type="predicted"/>
<keyword evidence="1" id="KW-0378">Hydrolase</keyword>
<dbReference type="SUPFAM" id="SSF53474">
    <property type="entry name" value="alpha/beta-Hydrolases"/>
    <property type="match status" value="1"/>
</dbReference>
<evidence type="ECO:0000313" key="4">
    <source>
        <dbReference type="Proteomes" id="UP000199679"/>
    </source>
</evidence>
<organism evidence="3 4">
    <name type="scientific">Mucilaginibacter mallensis</name>
    <dbReference type="NCBI Taxonomy" id="652787"/>
    <lineage>
        <taxon>Bacteria</taxon>
        <taxon>Pseudomonadati</taxon>
        <taxon>Bacteroidota</taxon>
        <taxon>Sphingobacteriia</taxon>
        <taxon>Sphingobacteriales</taxon>
        <taxon>Sphingobacteriaceae</taxon>
        <taxon>Mucilaginibacter</taxon>
    </lineage>
</organism>
<dbReference type="STRING" id="652787.SAMN05216490_1425"/>
<reference evidence="3 4" key="1">
    <citation type="submission" date="2016-10" db="EMBL/GenBank/DDBJ databases">
        <authorList>
            <person name="de Groot N.N."/>
        </authorList>
    </citation>
    <scope>NUCLEOTIDE SEQUENCE [LARGE SCALE GENOMIC DNA]</scope>
    <source>
        <strain evidence="3 4">MP1X4</strain>
    </source>
</reference>
<evidence type="ECO:0000256" key="1">
    <source>
        <dbReference type="ARBA" id="ARBA00022801"/>
    </source>
</evidence>
<dbReference type="EMBL" id="LT629740">
    <property type="protein sequence ID" value="SDS58785.1"/>
    <property type="molecule type" value="Genomic_DNA"/>
</dbReference>
<dbReference type="PANTHER" id="PTHR48081">
    <property type="entry name" value="AB HYDROLASE SUPERFAMILY PROTEIN C4A8.06C"/>
    <property type="match status" value="1"/>
</dbReference>
<name>A0A1H1TEP5_MUCMA</name>
<dbReference type="InterPro" id="IPR049492">
    <property type="entry name" value="BD-FAE-like_dom"/>
</dbReference>
<dbReference type="Gene3D" id="3.40.50.1820">
    <property type="entry name" value="alpha/beta hydrolase"/>
    <property type="match status" value="1"/>
</dbReference>
<dbReference type="InterPro" id="IPR029058">
    <property type="entry name" value="AB_hydrolase_fold"/>
</dbReference>
<dbReference type="Pfam" id="PF20434">
    <property type="entry name" value="BD-FAE"/>
    <property type="match status" value="1"/>
</dbReference>
<accession>A0A1H1TEP5</accession>
<sequence length="279" mass="31040">MIFTETTVDIDQSYNPAATKDEKKAYLFDLYQPKGDDARHRPLIIWMHGGGFKFGSKDAKGVALWSKTFAQRGYVCANINYRLSKKNPLFHFDELVKSSYYAVQDVKIAVEYFKHNAARYGIDPDKIVLAGNSAGGMIALQAAYSSNEELAKLAGLSNDTAAINKPQERVKVAAVINFWGAIYNLDWLKNVQVPIVSVLGSNDGVVPPTHKSAPLYGGEDIHAKADSLGIPNELKVFEGYSHELQKHFNPVFPVGEDTEKRWLQAGQFAADFLYNTLFK</sequence>
<protein>
    <submittedName>
        <fullName evidence="3">Acetyl esterase/lipase</fullName>
    </submittedName>
</protein>
<dbReference type="AlphaFoldDB" id="A0A1H1TEP5"/>
<dbReference type="InterPro" id="IPR050300">
    <property type="entry name" value="GDXG_lipolytic_enzyme"/>
</dbReference>